<dbReference type="SUPFAM" id="SSF52980">
    <property type="entry name" value="Restriction endonuclease-like"/>
    <property type="match status" value="1"/>
</dbReference>
<dbReference type="InterPro" id="IPR011335">
    <property type="entry name" value="Restrct_endonuc-II-like"/>
</dbReference>
<dbReference type="RefSeq" id="WP_201957787.1">
    <property type="nucleotide sequence ID" value="NZ_JAERRJ010000021.1"/>
</dbReference>
<proteinExistence type="predicted"/>
<reference evidence="1 2" key="1">
    <citation type="submission" date="2021-01" db="EMBL/GenBank/DDBJ databases">
        <title>WGS of actinomycetes isolated from Thailand.</title>
        <authorList>
            <person name="Thawai C."/>
        </authorList>
    </citation>
    <scope>NUCLEOTIDE SEQUENCE [LARGE SCALE GENOMIC DNA]</scope>
    <source>
        <strain evidence="1 2">LPG 2</strain>
    </source>
</reference>
<protein>
    <recommendedName>
        <fullName evidence="3">Restriction endonuclease</fullName>
    </recommendedName>
</protein>
<dbReference type="Proteomes" id="UP000602198">
    <property type="component" value="Unassembled WGS sequence"/>
</dbReference>
<evidence type="ECO:0008006" key="3">
    <source>
        <dbReference type="Google" id="ProtNLM"/>
    </source>
</evidence>
<evidence type="ECO:0000313" key="1">
    <source>
        <dbReference type="EMBL" id="MBL1079900.1"/>
    </source>
</evidence>
<dbReference type="EMBL" id="JAERRJ010000021">
    <property type="protein sequence ID" value="MBL1079900.1"/>
    <property type="molecule type" value="Genomic_DNA"/>
</dbReference>
<comment type="caution">
    <text evidence="1">The sequence shown here is derived from an EMBL/GenBank/DDBJ whole genome shotgun (WGS) entry which is preliminary data.</text>
</comment>
<sequence>MTSTRGFYKAIKSPRPYDAAEVARWFQSVSMERVNAIGTAMEKYISINLPQSVRSKSRLSDYRTSPYVLMATAGALRLEDLRELSKFLVDIKLYMGLETSFGKSIEKVVMGQYPEGSCLGNQWQEPTEKVEEFAALAGLSNEEKSARRVDSVWREIDSSCVAGNRRHLLTIKSGTSTINDTQVGGMYTAIRDNHKEWLRTSVERFEVHGIDVVIGLTYGTDSATNNKENQILAKLMSAGFKEMDRLTHPGVLTNEEGTVRVYRAIGIDYWAYVANPANPAETEHAFLEVLLGLAVALRRAHEKSDIGAALNERLDLLSSAISDLKFPEGDDLPRWITADLGMSELTWLAAAISAFFDGR</sequence>
<evidence type="ECO:0000313" key="2">
    <source>
        <dbReference type="Proteomes" id="UP000602198"/>
    </source>
</evidence>
<name>A0ABS1MIM8_9NOCA</name>
<gene>
    <name evidence="1" type="ORF">JK358_36440</name>
</gene>
<dbReference type="InterPro" id="IPR012297">
    <property type="entry name" value="EcoO109IR_cat_dom_sf"/>
</dbReference>
<organism evidence="1 2">
    <name type="scientific">Nocardia acididurans</name>
    <dbReference type="NCBI Taxonomy" id="2802282"/>
    <lineage>
        <taxon>Bacteria</taxon>
        <taxon>Bacillati</taxon>
        <taxon>Actinomycetota</taxon>
        <taxon>Actinomycetes</taxon>
        <taxon>Mycobacteriales</taxon>
        <taxon>Nocardiaceae</taxon>
        <taxon>Nocardia</taxon>
    </lineage>
</organism>
<keyword evidence="2" id="KW-1185">Reference proteome</keyword>
<accession>A0ABS1MIM8</accession>
<dbReference type="Gene3D" id="3.40.1560.10">
    <property type="entry name" value="type ii restriction endonuclease, domain 2"/>
    <property type="match status" value="1"/>
</dbReference>